<keyword evidence="4" id="KW-1185">Reference proteome</keyword>
<proteinExistence type="predicted"/>
<evidence type="ECO:0000313" key="4">
    <source>
        <dbReference type="Proteomes" id="UP000007879"/>
    </source>
</evidence>
<feature type="region of interest" description="Disordered" evidence="1">
    <location>
        <begin position="15"/>
        <end position="90"/>
    </location>
</feature>
<feature type="transmembrane region" description="Helical" evidence="2">
    <location>
        <begin position="95"/>
        <end position="121"/>
    </location>
</feature>
<feature type="compositionally biased region" description="Low complexity" evidence="1">
    <location>
        <begin position="15"/>
        <end position="31"/>
    </location>
</feature>
<sequence>MSIISTVTSSSTSIISTVTSSSTGSDQTTSILSTTSTEAKGTGTISSTEESVIPSISTPSTTDNSTISSTEESVIPSISTPSTTDNSTGETNSSVYAGIGAGLAVIVIIILILIIVGCLIWRKPWKGEKDSSEPIAFVTMSRYSNPENSQASPIYEEAMASEDITRDAAPTSMRHPPSQLEMPTYMYQDPCIIQRTQAPNLGYLYAEVDKKKEPQKQVVYAQVDKERKKRGDGIVYADLDPASTQGGIFTENIAVNVIYSDINN</sequence>
<keyword evidence="2" id="KW-1133">Transmembrane helix</keyword>
<accession>A0AAN0JJ28</accession>
<dbReference type="AlphaFoldDB" id="A0AAN0JJ28"/>
<reference evidence="4" key="1">
    <citation type="journal article" date="2010" name="Nature">
        <title>The Amphimedon queenslandica genome and the evolution of animal complexity.</title>
        <authorList>
            <person name="Srivastava M."/>
            <person name="Simakov O."/>
            <person name="Chapman J."/>
            <person name="Fahey B."/>
            <person name="Gauthier M.E."/>
            <person name="Mitros T."/>
            <person name="Richards G.S."/>
            <person name="Conaco C."/>
            <person name="Dacre M."/>
            <person name="Hellsten U."/>
            <person name="Larroux C."/>
            <person name="Putnam N.H."/>
            <person name="Stanke M."/>
            <person name="Adamska M."/>
            <person name="Darling A."/>
            <person name="Degnan S.M."/>
            <person name="Oakley T.H."/>
            <person name="Plachetzki D.C."/>
            <person name="Zhai Y."/>
            <person name="Adamski M."/>
            <person name="Calcino A."/>
            <person name="Cummins S.F."/>
            <person name="Goodstein D.M."/>
            <person name="Harris C."/>
            <person name="Jackson D.J."/>
            <person name="Leys S.P."/>
            <person name="Shu S."/>
            <person name="Woodcroft B.J."/>
            <person name="Vervoort M."/>
            <person name="Kosik K.S."/>
            <person name="Manning G."/>
            <person name="Degnan B.M."/>
            <person name="Rokhsar D.S."/>
        </authorList>
    </citation>
    <scope>NUCLEOTIDE SEQUENCE [LARGE SCALE GENOMIC DNA]</scope>
</reference>
<dbReference type="Proteomes" id="UP000007879">
    <property type="component" value="Unassembled WGS sequence"/>
</dbReference>
<evidence type="ECO:0000313" key="3">
    <source>
        <dbReference type="EnsemblMetazoa" id="XP_019856791.1"/>
    </source>
</evidence>
<evidence type="ECO:0000256" key="2">
    <source>
        <dbReference type="SAM" id="Phobius"/>
    </source>
</evidence>
<reference evidence="3" key="2">
    <citation type="submission" date="2024-06" db="UniProtKB">
        <authorList>
            <consortium name="EnsemblMetazoa"/>
        </authorList>
    </citation>
    <scope>IDENTIFICATION</scope>
</reference>
<keyword evidence="2" id="KW-0472">Membrane</keyword>
<gene>
    <name evidence="3" type="primary">109585241</name>
</gene>
<feature type="compositionally biased region" description="Low complexity" evidence="1">
    <location>
        <begin position="49"/>
        <end position="84"/>
    </location>
</feature>
<name>A0AAN0JJ28_AMPQE</name>
<dbReference type="EnsemblMetazoa" id="XM_020001232.1">
    <property type="protein sequence ID" value="XP_019856791.1"/>
    <property type="gene ID" value="LOC109585241"/>
</dbReference>
<keyword evidence="2" id="KW-0812">Transmembrane</keyword>
<feature type="compositionally biased region" description="Polar residues" evidence="1">
    <location>
        <begin position="32"/>
        <end position="48"/>
    </location>
</feature>
<protein>
    <submittedName>
        <fullName evidence="3">Uncharacterized protein</fullName>
    </submittedName>
</protein>
<evidence type="ECO:0000256" key="1">
    <source>
        <dbReference type="SAM" id="MobiDB-lite"/>
    </source>
</evidence>
<organism evidence="3 4">
    <name type="scientific">Amphimedon queenslandica</name>
    <name type="common">Sponge</name>
    <dbReference type="NCBI Taxonomy" id="400682"/>
    <lineage>
        <taxon>Eukaryota</taxon>
        <taxon>Metazoa</taxon>
        <taxon>Porifera</taxon>
        <taxon>Demospongiae</taxon>
        <taxon>Heteroscleromorpha</taxon>
        <taxon>Haplosclerida</taxon>
        <taxon>Niphatidae</taxon>
        <taxon>Amphimedon</taxon>
    </lineage>
</organism>